<evidence type="ECO:0000313" key="3">
    <source>
        <dbReference type="Proteomes" id="UP001597301"/>
    </source>
</evidence>
<evidence type="ECO:0000259" key="1">
    <source>
        <dbReference type="SMART" id="SM00849"/>
    </source>
</evidence>
<dbReference type="InterPro" id="IPR001279">
    <property type="entry name" value="Metallo-B-lactamas"/>
</dbReference>
<organism evidence="2 3">
    <name type="scientific">Siminovitchia sediminis</name>
    <dbReference type="NCBI Taxonomy" id="1274353"/>
    <lineage>
        <taxon>Bacteria</taxon>
        <taxon>Bacillati</taxon>
        <taxon>Bacillota</taxon>
        <taxon>Bacilli</taxon>
        <taxon>Bacillales</taxon>
        <taxon>Bacillaceae</taxon>
        <taxon>Siminovitchia</taxon>
    </lineage>
</organism>
<dbReference type="CDD" id="cd07725">
    <property type="entry name" value="TTHA1429-like_MBL-fold"/>
    <property type="match status" value="1"/>
</dbReference>
<dbReference type="PANTHER" id="PTHR23131">
    <property type="entry name" value="ENDORIBONUCLEASE LACTB2"/>
    <property type="match status" value="1"/>
</dbReference>
<dbReference type="SMART" id="SM00849">
    <property type="entry name" value="Lactamase_B"/>
    <property type="match status" value="1"/>
</dbReference>
<name>A0ABW4KLJ1_9BACI</name>
<feature type="domain" description="Metallo-beta-lactamase" evidence="1">
    <location>
        <begin position="18"/>
        <end position="231"/>
    </location>
</feature>
<keyword evidence="3" id="KW-1185">Reference proteome</keyword>
<proteinExistence type="predicted"/>
<sequence length="317" mass="36295">MKEEIFKIVMPTPFAVGDVNAYLVKGDSLTLIDGGVKTKEAWDAFQNQLKDLGYKPGDIEQIVLTHHHPDHVGLLDWLPEDIPVYGHPYARPWLEQDKNFSKGYDQFYIRLFTEFGMEGNPDHMLAALKAPLRYAARRKLTYEIEEDDVIPGLENWIILETPGHAQSHLVFYREEDGTLIAGDHILATISSNPLLEPSPDPWKERPKPQLQYNQSLRKMLDLEISKVYTGHGTEVMKVRQLIERRLARQHARAMEVQELLKEGPVTTFELAKNLFPEVYEKQLGLTLSETTAQLDYLLFNKAALKQFDESGTAYFSA</sequence>
<dbReference type="InterPro" id="IPR036866">
    <property type="entry name" value="RibonucZ/Hydroxyglut_hydro"/>
</dbReference>
<dbReference type="SUPFAM" id="SSF56281">
    <property type="entry name" value="Metallo-hydrolase/oxidoreductase"/>
    <property type="match status" value="1"/>
</dbReference>
<dbReference type="EMBL" id="JBHUEO010000026">
    <property type="protein sequence ID" value="MFD1707065.1"/>
    <property type="molecule type" value="Genomic_DNA"/>
</dbReference>
<reference evidence="3" key="1">
    <citation type="journal article" date="2019" name="Int. J. Syst. Evol. Microbiol.">
        <title>The Global Catalogue of Microorganisms (GCM) 10K type strain sequencing project: providing services to taxonomists for standard genome sequencing and annotation.</title>
        <authorList>
            <consortium name="The Broad Institute Genomics Platform"/>
            <consortium name="The Broad Institute Genome Sequencing Center for Infectious Disease"/>
            <person name="Wu L."/>
            <person name="Ma J."/>
        </authorList>
    </citation>
    <scope>NUCLEOTIDE SEQUENCE [LARGE SCALE GENOMIC DNA]</scope>
    <source>
        <strain evidence="3">CGMCC 1.12295</strain>
    </source>
</reference>
<dbReference type="InterPro" id="IPR050662">
    <property type="entry name" value="Sec-metab_biosynth-thioest"/>
</dbReference>
<dbReference type="PANTHER" id="PTHR23131:SF4">
    <property type="entry name" value="METALLO-BETA-LACTAMASE SUPERFAMILY POTEIN"/>
    <property type="match status" value="1"/>
</dbReference>
<dbReference type="RefSeq" id="WP_380773885.1">
    <property type="nucleotide sequence ID" value="NZ_JBHUEO010000026.1"/>
</dbReference>
<gene>
    <name evidence="2" type="ORF">ACFSCZ_10015</name>
</gene>
<dbReference type="Pfam" id="PF00753">
    <property type="entry name" value="Lactamase_B"/>
    <property type="match status" value="1"/>
</dbReference>
<protein>
    <submittedName>
        <fullName evidence="2">MBL fold metallo-hydrolase</fullName>
    </submittedName>
</protein>
<dbReference type="Proteomes" id="UP001597301">
    <property type="component" value="Unassembled WGS sequence"/>
</dbReference>
<dbReference type="Gene3D" id="3.60.15.10">
    <property type="entry name" value="Ribonuclease Z/Hydroxyacylglutathione hydrolase-like"/>
    <property type="match status" value="1"/>
</dbReference>
<comment type="caution">
    <text evidence="2">The sequence shown here is derived from an EMBL/GenBank/DDBJ whole genome shotgun (WGS) entry which is preliminary data.</text>
</comment>
<accession>A0ABW4KLJ1</accession>
<evidence type="ECO:0000313" key="2">
    <source>
        <dbReference type="EMBL" id="MFD1707065.1"/>
    </source>
</evidence>